<dbReference type="Proteomes" id="UP000250235">
    <property type="component" value="Unassembled WGS sequence"/>
</dbReference>
<keyword evidence="1" id="KW-0175">Coiled coil</keyword>
<keyword evidence="4" id="KW-1185">Reference proteome</keyword>
<dbReference type="AlphaFoldDB" id="A0A2Z7BZY7"/>
<feature type="region of interest" description="Disordered" evidence="2">
    <location>
        <begin position="1001"/>
        <end position="1032"/>
    </location>
</feature>
<accession>A0A2Z7BZY7</accession>
<dbReference type="EMBL" id="KV000716">
    <property type="protein sequence ID" value="KZV40049.1"/>
    <property type="molecule type" value="Genomic_DNA"/>
</dbReference>
<reference evidence="3 4" key="1">
    <citation type="journal article" date="2015" name="Proc. Natl. Acad. Sci. U.S.A.">
        <title>The resurrection genome of Boea hygrometrica: A blueprint for survival of dehydration.</title>
        <authorList>
            <person name="Xiao L."/>
            <person name="Yang G."/>
            <person name="Zhang L."/>
            <person name="Yang X."/>
            <person name="Zhao S."/>
            <person name="Ji Z."/>
            <person name="Zhou Q."/>
            <person name="Hu M."/>
            <person name="Wang Y."/>
            <person name="Chen M."/>
            <person name="Xu Y."/>
            <person name="Jin H."/>
            <person name="Xiao X."/>
            <person name="Hu G."/>
            <person name="Bao F."/>
            <person name="Hu Y."/>
            <person name="Wan P."/>
            <person name="Li L."/>
            <person name="Deng X."/>
            <person name="Kuang T."/>
            <person name="Xiang C."/>
            <person name="Zhu J.K."/>
            <person name="Oliver M.J."/>
            <person name="He Y."/>
        </authorList>
    </citation>
    <scope>NUCLEOTIDE SEQUENCE [LARGE SCALE GENOMIC DNA]</scope>
    <source>
        <strain evidence="4">cv. XS01</strain>
    </source>
</reference>
<feature type="compositionally biased region" description="Low complexity" evidence="2">
    <location>
        <begin position="740"/>
        <end position="758"/>
    </location>
</feature>
<organism evidence="3 4">
    <name type="scientific">Dorcoceras hygrometricum</name>
    <dbReference type="NCBI Taxonomy" id="472368"/>
    <lineage>
        <taxon>Eukaryota</taxon>
        <taxon>Viridiplantae</taxon>
        <taxon>Streptophyta</taxon>
        <taxon>Embryophyta</taxon>
        <taxon>Tracheophyta</taxon>
        <taxon>Spermatophyta</taxon>
        <taxon>Magnoliopsida</taxon>
        <taxon>eudicotyledons</taxon>
        <taxon>Gunneridae</taxon>
        <taxon>Pentapetalae</taxon>
        <taxon>asterids</taxon>
        <taxon>lamiids</taxon>
        <taxon>Lamiales</taxon>
        <taxon>Gesneriaceae</taxon>
        <taxon>Didymocarpoideae</taxon>
        <taxon>Trichosporeae</taxon>
        <taxon>Loxocarpinae</taxon>
        <taxon>Dorcoceras</taxon>
    </lineage>
</organism>
<proteinExistence type="predicted"/>
<gene>
    <name evidence="3" type="ORF">F511_06427</name>
</gene>
<feature type="compositionally biased region" description="Basic residues" evidence="2">
    <location>
        <begin position="227"/>
        <end position="241"/>
    </location>
</feature>
<evidence type="ECO:0000256" key="2">
    <source>
        <dbReference type="SAM" id="MobiDB-lite"/>
    </source>
</evidence>
<sequence>MASFLISRSHHIDFDFVFLFDDAEIVQMFESLVTTGLMEFLGCPAIFHENALTEFFANGSVFAAAFGLPTEGLTDLSEVPRNLLSDAQSLFSASEKEVSISCLKKEIKMQYRLLSDILAKSLFVKAGSFDAVTRGRFLLMTAITFDVKVNWGNLLFGVLKEMVTPDSRQAKGYAIQICVLLKNIPGLELGESKAFPAPRILNEKTVHRIVSVNENVGVEEVGEAPRAKKTPVKKTMSKKRQATSEAEVAPVIKKKRSTKGRPAVARRISLDKQVEDTTTDEEDSLGGTVGKMSHVPVQTLAMILVHGWISSFPGFDSRVDEPVVASTNLEKATSSRQSAEVHMSFDDFLLRIPNDMLLPSITTAEISMLRLGESSSFRDKGKAILVEDDQLTENPANEIDALVCCDVEFLVRVRDSVMNAVVYFFAYFSLNNMLDMESLKDLKEKEKLMMAWAETTTLATAVGRQMYVLAKYREMLLRTFVESYSRYRARDQPWNNMAVQVFSLLSAAHSQSLDDLKAQQQEHNFELVQPTSSPPVIDCTDCSSVCLALFYSIAKSMCWVRPVVLINGVWTPLQESGYWRSDCALSLFIDRKKLPASVTAEYFDSEVPLIEPARYWGAAPLLVKFWAWQRVCTEAIQFSISGRLRSANFSSDIVIRNLGVERLPDYFLDDFEHGVNTGYFADFLSGSSDHSGSDFDSASFSGDTVYRSPSPPDYAYALGPPILSSTIQEEKLYFVQSPDSSPAASPLQESSSSSSDASIHFDSEDLPVHDQEAAHTSAPVDSNVFTNALEDLRSYISQRIHESTSEIRSKVNDETFNVRGDLLKQHAWLRHTFQDACDVLERQSKKMNDLKKVLMAPVGTIFQDLFDIKKNQRAQEAKLNALDGQVAALRNEQLEFQNRISADLLSLSTQFADIVEFIRGGDAKKGEGGSSSRPPPVRVGRRPLPTPQSPRDVAGSSIAVRIPTFPRTTGTFAERVEQARRHILKSGFAITVEEAAERIRQADFQESDRLQRERERARREKRSSSSRRRRGF</sequence>
<feature type="coiled-coil region" evidence="1">
    <location>
        <begin position="872"/>
        <end position="899"/>
    </location>
</feature>
<evidence type="ECO:0000256" key="1">
    <source>
        <dbReference type="SAM" id="Coils"/>
    </source>
</evidence>
<feature type="compositionally biased region" description="Basic residues" evidence="2">
    <location>
        <begin position="1019"/>
        <end position="1032"/>
    </location>
</feature>
<feature type="region of interest" description="Disordered" evidence="2">
    <location>
        <begin position="737"/>
        <end position="760"/>
    </location>
</feature>
<protein>
    <submittedName>
        <fullName evidence="3">Peroxisomal and mitochondrial division factor 2-like</fullName>
    </submittedName>
</protein>
<evidence type="ECO:0000313" key="4">
    <source>
        <dbReference type="Proteomes" id="UP000250235"/>
    </source>
</evidence>
<feature type="region of interest" description="Disordered" evidence="2">
    <location>
        <begin position="922"/>
        <end position="955"/>
    </location>
</feature>
<name>A0A2Z7BZY7_9LAMI</name>
<evidence type="ECO:0000313" key="3">
    <source>
        <dbReference type="EMBL" id="KZV40049.1"/>
    </source>
</evidence>
<feature type="compositionally biased region" description="Basic and acidic residues" evidence="2">
    <location>
        <begin position="1001"/>
        <end position="1018"/>
    </location>
</feature>
<feature type="region of interest" description="Disordered" evidence="2">
    <location>
        <begin position="227"/>
        <end position="246"/>
    </location>
</feature>